<feature type="region of interest" description="Disordered" evidence="1">
    <location>
        <begin position="65"/>
        <end position="88"/>
    </location>
</feature>
<sequence>MANLVKEFRKEPDFVIISAMRTTLETMPCANREKGCIDHNDSAGTNPNRNNYEQVNYTSYRQNFMLVPDNHPTPEERLLHPDKGELDN</sequence>
<organism evidence="2 3">
    <name type="scientific">Flavobacterium album</name>
    <dbReference type="NCBI Taxonomy" id="2175091"/>
    <lineage>
        <taxon>Bacteria</taxon>
        <taxon>Pseudomonadati</taxon>
        <taxon>Bacteroidota</taxon>
        <taxon>Flavobacteriia</taxon>
        <taxon>Flavobacteriales</taxon>
        <taxon>Flavobacteriaceae</taxon>
        <taxon>Flavobacterium</taxon>
    </lineage>
</organism>
<evidence type="ECO:0000313" key="2">
    <source>
        <dbReference type="EMBL" id="AWH85693.1"/>
    </source>
</evidence>
<protein>
    <submittedName>
        <fullName evidence="2">Uncharacterized protein</fullName>
    </submittedName>
</protein>
<accession>A0A2S1QZ44</accession>
<dbReference type="EMBL" id="CP029186">
    <property type="protein sequence ID" value="AWH85693.1"/>
    <property type="molecule type" value="Genomic_DNA"/>
</dbReference>
<gene>
    <name evidence="2" type="ORF">HYN59_11500</name>
</gene>
<proteinExistence type="predicted"/>
<dbReference type="Proteomes" id="UP000244929">
    <property type="component" value="Chromosome"/>
</dbReference>
<evidence type="ECO:0000313" key="3">
    <source>
        <dbReference type="Proteomes" id="UP000244929"/>
    </source>
</evidence>
<feature type="compositionally biased region" description="Basic and acidic residues" evidence="1">
    <location>
        <begin position="72"/>
        <end position="88"/>
    </location>
</feature>
<keyword evidence="3" id="KW-1185">Reference proteome</keyword>
<dbReference type="KEGG" id="falb:HYN59_11500"/>
<evidence type="ECO:0000256" key="1">
    <source>
        <dbReference type="SAM" id="MobiDB-lite"/>
    </source>
</evidence>
<dbReference type="AlphaFoldDB" id="A0A2S1QZ44"/>
<name>A0A2S1QZ44_9FLAO</name>
<dbReference type="RefSeq" id="WP_108778395.1">
    <property type="nucleotide sequence ID" value="NZ_CP029186.1"/>
</dbReference>
<reference evidence="2 3" key="1">
    <citation type="submission" date="2018-04" db="EMBL/GenBank/DDBJ databases">
        <title>Genome sequencing of Flavobacterium sp. HYN0059.</title>
        <authorList>
            <person name="Yi H."/>
            <person name="Baek C."/>
        </authorList>
    </citation>
    <scope>NUCLEOTIDE SEQUENCE [LARGE SCALE GENOMIC DNA]</scope>
    <source>
        <strain evidence="2 3">HYN0059</strain>
    </source>
</reference>